<reference evidence="1" key="2">
    <citation type="submission" date="2022-04" db="EMBL/GenBank/DDBJ databases">
        <authorList>
            <person name="Bromfield E.S.P."/>
            <person name="Cloutier S."/>
        </authorList>
    </citation>
    <scope>NUCLEOTIDE SEQUENCE</scope>
    <source>
        <strain evidence="1">1S5</strain>
    </source>
</reference>
<dbReference type="Proteomes" id="UP000551709">
    <property type="component" value="Chromosome"/>
</dbReference>
<reference evidence="1" key="1">
    <citation type="journal article" date="2017" name="Syst. Appl. Microbiol.">
        <title>Soybeans inoculated with root zone soils of Canadian native legumes harbour diverse and novel Bradyrhizobium spp. that possess agricultural potential.</title>
        <authorList>
            <person name="Bromfield E.S.P."/>
            <person name="Cloutier S."/>
            <person name="Tambong J.T."/>
            <person name="Tran Thi T.V."/>
        </authorList>
    </citation>
    <scope>NUCLEOTIDE SEQUENCE</scope>
    <source>
        <strain evidence="1">1S5</strain>
    </source>
</reference>
<dbReference type="AlphaFoldDB" id="A0A8T5V938"/>
<accession>A0A8T5V938</accession>
<proteinExistence type="predicted"/>
<gene>
    <name evidence="1" type="ORF">HAP41_0000020775</name>
</gene>
<dbReference type="RefSeq" id="WP_166097208.1">
    <property type="nucleotide sequence ID" value="NZ_CP096251.1"/>
</dbReference>
<evidence type="ECO:0000313" key="1">
    <source>
        <dbReference type="EMBL" id="UPT91145.1"/>
    </source>
</evidence>
<protein>
    <submittedName>
        <fullName evidence="1">Uncharacterized protein</fullName>
    </submittedName>
</protein>
<dbReference type="EMBL" id="CP096255">
    <property type="protein sequence ID" value="UPT91145.1"/>
    <property type="molecule type" value="Genomic_DNA"/>
</dbReference>
<organism evidence="1 2">
    <name type="scientific">Bradyrhizobium barranii subsp. apii</name>
    <dbReference type="NCBI Taxonomy" id="2819348"/>
    <lineage>
        <taxon>Bacteria</taxon>
        <taxon>Pseudomonadati</taxon>
        <taxon>Pseudomonadota</taxon>
        <taxon>Alphaproteobacteria</taxon>
        <taxon>Hyphomicrobiales</taxon>
        <taxon>Nitrobacteraceae</taxon>
        <taxon>Bradyrhizobium</taxon>
        <taxon>Bradyrhizobium barranii</taxon>
    </lineage>
</organism>
<sequence>MVEIIDTSNVVPISPMTPRALRRAISEEVAIAYGVDPKLIENGNRTLQVVDARAEVARRLRAMGMSEQRVADVMHIQLKTARSYLGTLATRPCRARYDFSTFKTGANDATDR</sequence>
<evidence type="ECO:0000313" key="2">
    <source>
        <dbReference type="Proteomes" id="UP000551709"/>
    </source>
</evidence>
<name>A0A8T5V938_9BRAD</name>